<dbReference type="Proteomes" id="UP000440713">
    <property type="component" value="Unassembled WGS sequence"/>
</dbReference>
<gene>
    <name evidence="2" type="ORF">FYJ71_09740</name>
</gene>
<dbReference type="EMBL" id="VUNE01000005">
    <property type="protein sequence ID" value="MST63215.1"/>
    <property type="molecule type" value="Genomic_DNA"/>
</dbReference>
<keyword evidence="1" id="KW-1133">Transmembrane helix</keyword>
<sequence length="209" mass="24370">MVNSMERIMNKKEFLSELRLNLRQTYSNIDEKEIEDIVRDYEEYFTDGIIEGKSELELVDSLGDPKKIVEEMDIYDRDDVRDRNDMYARNNINDGIITDKRFQVDLIFHGFIRFFEKVALALFDVIYFPVVVFSALSIIGVGLFMLLFMPYLFATYEIIGEVKFFALFPILAIVSVLILVAIAGFYLVKLGVFINKRVYGYISRSTKIK</sequence>
<evidence type="ECO:0000256" key="1">
    <source>
        <dbReference type="SAM" id="Phobius"/>
    </source>
</evidence>
<reference evidence="2 3" key="1">
    <citation type="submission" date="2019-08" db="EMBL/GenBank/DDBJ databases">
        <title>In-depth cultivation of the pig gut microbiome towards novel bacterial diversity and tailored functional studies.</title>
        <authorList>
            <person name="Wylensek D."/>
            <person name="Hitch T.C.A."/>
            <person name="Clavel T."/>
        </authorList>
    </citation>
    <scope>NUCLEOTIDE SEQUENCE [LARGE SCALE GENOMIC DNA]</scope>
    <source>
        <strain evidence="2 3">WCA-SAB-591-4A-A</strain>
    </source>
</reference>
<name>A0A6N7X238_9FIRM</name>
<comment type="caution">
    <text evidence="2">The sequence shown here is derived from an EMBL/GenBank/DDBJ whole genome shotgun (WGS) entry which is preliminary data.</text>
</comment>
<dbReference type="RefSeq" id="WP_154538677.1">
    <property type="nucleotide sequence ID" value="NZ_VUNE01000005.1"/>
</dbReference>
<dbReference type="Pfam" id="PF22564">
    <property type="entry name" value="HAAS"/>
    <property type="match status" value="1"/>
</dbReference>
<evidence type="ECO:0000313" key="3">
    <source>
        <dbReference type="Proteomes" id="UP000440713"/>
    </source>
</evidence>
<proteinExistence type="predicted"/>
<protein>
    <submittedName>
        <fullName evidence="2">DUF1700 domain-containing protein</fullName>
    </submittedName>
</protein>
<keyword evidence="1" id="KW-0472">Membrane</keyword>
<keyword evidence="3" id="KW-1185">Reference proteome</keyword>
<dbReference type="AlphaFoldDB" id="A0A6N7X238"/>
<keyword evidence="1" id="KW-0812">Transmembrane</keyword>
<organism evidence="2 3">
    <name type="scientific">Peptostreptococcus porci</name>
    <dbReference type="NCBI Taxonomy" id="2652282"/>
    <lineage>
        <taxon>Bacteria</taxon>
        <taxon>Bacillati</taxon>
        <taxon>Bacillota</taxon>
        <taxon>Clostridia</taxon>
        <taxon>Peptostreptococcales</taxon>
        <taxon>Peptostreptococcaceae</taxon>
        <taxon>Peptostreptococcus</taxon>
    </lineage>
</organism>
<feature type="transmembrane region" description="Helical" evidence="1">
    <location>
        <begin position="125"/>
        <end position="152"/>
    </location>
</feature>
<evidence type="ECO:0000313" key="2">
    <source>
        <dbReference type="EMBL" id="MST63215.1"/>
    </source>
</evidence>
<feature type="transmembrane region" description="Helical" evidence="1">
    <location>
        <begin position="164"/>
        <end position="188"/>
    </location>
</feature>
<accession>A0A6N7X238</accession>